<evidence type="ECO:0000313" key="4">
    <source>
        <dbReference type="Proteomes" id="UP001149719"/>
    </source>
</evidence>
<reference evidence="3" key="1">
    <citation type="submission" date="2022-12" db="EMBL/GenBank/DDBJ databases">
        <title>Marinomonas 15G1-11 sp. nov, isolated from marine algae.</title>
        <authorList>
            <person name="Butt M."/>
            <person name="Choi D.G."/>
            <person name="Kim J.M."/>
            <person name="Lee J.K."/>
            <person name="Baek J.H."/>
            <person name="Jeon C.O."/>
        </authorList>
    </citation>
    <scope>NUCLEOTIDE SEQUENCE</scope>
    <source>
        <strain evidence="3">15G1-11</strain>
    </source>
</reference>
<dbReference type="RefSeq" id="WP_269124473.1">
    <property type="nucleotide sequence ID" value="NZ_JAPUBN010000013.1"/>
</dbReference>
<feature type="transmembrane region" description="Helical" evidence="1">
    <location>
        <begin position="327"/>
        <end position="346"/>
    </location>
</feature>
<feature type="transmembrane region" description="Helical" evidence="1">
    <location>
        <begin position="301"/>
        <end position="321"/>
    </location>
</feature>
<proteinExistence type="predicted"/>
<feature type="transmembrane region" description="Helical" evidence="1">
    <location>
        <begin position="272"/>
        <end position="294"/>
    </location>
</feature>
<keyword evidence="4" id="KW-1185">Reference proteome</keyword>
<feature type="domain" description="Inositolphosphotransferase Aur1/Ipt1" evidence="2">
    <location>
        <begin position="130"/>
        <end position="336"/>
    </location>
</feature>
<dbReference type="SUPFAM" id="SSF48317">
    <property type="entry name" value="Acid phosphatase/Vanadium-dependent haloperoxidase"/>
    <property type="match status" value="1"/>
</dbReference>
<feature type="transmembrane region" description="Helical" evidence="1">
    <location>
        <begin position="47"/>
        <end position="71"/>
    </location>
</feature>
<feature type="transmembrane region" description="Helical" evidence="1">
    <location>
        <begin position="192"/>
        <end position="211"/>
    </location>
</feature>
<dbReference type="Pfam" id="PF14378">
    <property type="entry name" value="PAP2_3"/>
    <property type="match status" value="1"/>
</dbReference>
<keyword evidence="1" id="KW-0812">Transmembrane</keyword>
<name>A0ABT4JT84_9GAMM</name>
<dbReference type="InterPro" id="IPR026841">
    <property type="entry name" value="Aur1/Ipt1"/>
</dbReference>
<feature type="transmembrane region" description="Helical" evidence="1">
    <location>
        <begin position="91"/>
        <end position="113"/>
    </location>
</feature>
<evidence type="ECO:0000256" key="1">
    <source>
        <dbReference type="SAM" id="Phobius"/>
    </source>
</evidence>
<accession>A0ABT4JT84</accession>
<comment type="caution">
    <text evidence="3">The sequence shown here is derived from an EMBL/GenBank/DDBJ whole genome shotgun (WGS) entry which is preliminary data.</text>
</comment>
<feature type="transmembrane region" description="Helical" evidence="1">
    <location>
        <begin position="163"/>
        <end position="183"/>
    </location>
</feature>
<dbReference type="EMBL" id="JAPUBN010000013">
    <property type="protein sequence ID" value="MCZ2721584.1"/>
    <property type="molecule type" value="Genomic_DNA"/>
</dbReference>
<sequence>MILLLKSIFQPILRDKSIYLICIFTSIAYSIYYLFLGGFPYDLNKFLLIFMQATVFTGIAFIIMYFFYLMIKLDPHPINSYLRLIKLPFIYWRESINFFLLCIAISIILSVFSSVKSSIPIAIPFYLDSTLVELDLFLHFGYAPWEITHFIFSSPVSTAILNFLYNFWFFLCWSFLIVLMCWVNRPGIRRQALICFCLIWIINGNVLAVLLSSAGPCFYSMIGSGSDTYIELMSRLNEQNDWLLNNNRFFNVWALKTQDILWESYVQSNHGITSGISAMPSMHISVASLIAMTIYHFNKTFGGIAWGYALLIMVGSVHLGWHYAVDGYFALMLTSIIWFSVKRILARYPLKDTANKP</sequence>
<feature type="transmembrane region" description="Helical" evidence="1">
    <location>
        <begin position="17"/>
        <end position="35"/>
    </location>
</feature>
<keyword evidence="1" id="KW-0472">Membrane</keyword>
<keyword evidence="1" id="KW-1133">Transmembrane helix</keyword>
<organism evidence="3 4">
    <name type="scientific">Marinomonas phaeophyticola</name>
    <dbReference type="NCBI Taxonomy" id="3004091"/>
    <lineage>
        <taxon>Bacteria</taxon>
        <taxon>Pseudomonadati</taxon>
        <taxon>Pseudomonadota</taxon>
        <taxon>Gammaproteobacteria</taxon>
        <taxon>Oceanospirillales</taxon>
        <taxon>Oceanospirillaceae</taxon>
        <taxon>Marinomonas</taxon>
    </lineage>
</organism>
<protein>
    <submittedName>
        <fullName evidence="3">Phosphatase PAP2 family protein</fullName>
    </submittedName>
</protein>
<dbReference type="InterPro" id="IPR036938">
    <property type="entry name" value="PAP2/HPO_sf"/>
</dbReference>
<evidence type="ECO:0000259" key="2">
    <source>
        <dbReference type="Pfam" id="PF14378"/>
    </source>
</evidence>
<evidence type="ECO:0000313" key="3">
    <source>
        <dbReference type="EMBL" id="MCZ2721584.1"/>
    </source>
</evidence>
<dbReference type="Proteomes" id="UP001149719">
    <property type="component" value="Unassembled WGS sequence"/>
</dbReference>
<gene>
    <name evidence="3" type="ORF">O1D97_07935</name>
</gene>